<gene>
    <name evidence="3" type="ORF">D3875_21195</name>
</gene>
<dbReference type="Proteomes" id="UP000286287">
    <property type="component" value="Unassembled WGS sequence"/>
</dbReference>
<sequence>MTEQRVTGRPLHLLLADDSPADLLLVEMALEATGLTYTLHAALDGADALQTLQDQLNAGTLPDYLLLDLNMPRLDGFEVLTRLQAALALAALPVIVLSTSGARHDRQRAQTLGAKAFLTKPLNFADLVSLLQQLHAHWQGQAELPGEWA</sequence>
<protein>
    <submittedName>
        <fullName evidence="3">Response regulator</fullName>
    </submittedName>
</protein>
<dbReference type="PANTHER" id="PTHR44520:SF2">
    <property type="entry name" value="RESPONSE REGULATOR RCP1"/>
    <property type="match status" value="1"/>
</dbReference>
<dbReference type="InterPro" id="IPR011006">
    <property type="entry name" value="CheY-like_superfamily"/>
</dbReference>
<dbReference type="SUPFAM" id="SSF52172">
    <property type="entry name" value="CheY-like"/>
    <property type="match status" value="1"/>
</dbReference>
<dbReference type="Pfam" id="PF00072">
    <property type="entry name" value="Response_reg"/>
    <property type="match status" value="1"/>
</dbReference>
<feature type="modified residue" description="4-aspartylphosphate" evidence="1">
    <location>
        <position position="68"/>
    </location>
</feature>
<keyword evidence="4" id="KW-1185">Reference proteome</keyword>
<dbReference type="Gene3D" id="3.40.50.2300">
    <property type="match status" value="1"/>
</dbReference>
<organism evidence="3 4">
    <name type="scientific">Deinococcus cavernae</name>
    <dbReference type="NCBI Taxonomy" id="2320857"/>
    <lineage>
        <taxon>Bacteria</taxon>
        <taxon>Thermotogati</taxon>
        <taxon>Deinococcota</taxon>
        <taxon>Deinococci</taxon>
        <taxon>Deinococcales</taxon>
        <taxon>Deinococcaceae</taxon>
        <taxon>Deinococcus</taxon>
    </lineage>
</organism>
<name>A0A418UZI3_9DEIO</name>
<feature type="domain" description="Response regulatory" evidence="2">
    <location>
        <begin position="12"/>
        <end position="135"/>
    </location>
</feature>
<dbReference type="SMART" id="SM00448">
    <property type="entry name" value="REC"/>
    <property type="match status" value="1"/>
</dbReference>
<accession>A0A418UZI3</accession>
<evidence type="ECO:0000256" key="1">
    <source>
        <dbReference type="PROSITE-ProRule" id="PRU00169"/>
    </source>
</evidence>
<dbReference type="OrthoDB" id="9785718at2"/>
<dbReference type="GO" id="GO:0000160">
    <property type="term" value="P:phosphorelay signal transduction system"/>
    <property type="evidence" value="ECO:0007669"/>
    <property type="project" value="InterPro"/>
</dbReference>
<dbReference type="EMBL" id="QYUJ01000030">
    <property type="protein sequence ID" value="RJF68877.1"/>
    <property type="molecule type" value="Genomic_DNA"/>
</dbReference>
<dbReference type="InterPro" id="IPR052893">
    <property type="entry name" value="TCS_response_regulator"/>
</dbReference>
<evidence type="ECO:0000259" key="2">
    <source>
        <dbReference type="PROSITE" id="PS50110"/>
    </source>
</evidence>
<dbReference type="InterPro" id="IPR001789">
    <property type="entry name" value="Sig_transdc_resp-reg_receiver"/>
</dbReference>
<dbReference type="PROSITE" id="PS50110">
    <property type="entry name" value="RESPONSE_REGULATORY"/>
    <property type="match status" value="1"/>
</dbReference>
<dbReference type="PANTHER" id="PTHR44520">
    <property type="entry name" value="RESPONSE REGULATOR RCP1-RELATED"/>
    <property type="match status" value="1"/>
</dbReference>
<dbReference type="AlphaFoldDB" id="A0A418UZI3"/>
<keyword evidence="1" id="KW-0597">Phosphoprotein</keyword>
<proteinExistence type="predicted"/>
<evidence type="ECO:0000313" key="4">
    <source>
        <dbReference type="Proteomes" id="UP000286287"/>
    </source>
</evidence>
<dbReference type="RefSeq" id="WP_119766747.1">
    <property type="nucleotide sequence ID" value="NZ_QYUJ01000030.1"/>
</dbReference>
<comment type="caution">
    <text evidence="3">The sequence shown here is derived from an EMBL/GenBank/DDBJ whole genome shotgun (WGS) entry which is preliminary data.</text>
</comment>
<evidence type="ECO:0000313" key="3">
    <source>
        <dbReference type="EMBL" id="RJF68877.1"/>
    </source>
</evidence>
<reference evidence="3 4" key="1">
    <citation type="submission" date="2018-09" db="EMBL/GenBank/DDBJ databases">
        <authorList>
            <person name="Zhu H."/>
        </authorList>
    </citation>
    <scope>NUCLEOTIDE SEQUENCE [LARGE SCALE GENOMIC DNA]</scope>
    <source>
        <strain evidence="3 4">K2S05-167</strain>
    </source>
</reference>